<dbReference type="GO" id="GO:0004729">
    <property type="term" value="F:oxygen-dependent protoporphyrinogen oxidase activity"/>
    <property type="evidence" value="ECO:0007669"/>
    <property type="project" value="UniProtKB-UniRule"/>
</dbReference>
<evidence type="ECO:0000256" key="5">
    <source>
        <dbReference type="ARBA" id="ARBA00022630"/>
    </source>
</evidence>
<evidence type="ECO:0000256" key="7">
    <source>
        <dbReference type="ARBA" id="ARBA00023002"/>
    </source>
</evidence>
<dbReference type="SUPFAM" id="SSF54373">
    <property type="entry name" value="FAD-linked reductases, C-terminal domain"/>
    <property type="match status" value="1"/>
</dbReference>
<sequence length="473" mass="52099">MQAVLGGGISGLSAAYYLHKLGVKPKVNVYEASSRVGGWIWTSKQKNGLLFEQGPRTIRPRFEAGMNTLQLVEELKIAKLVRGIPNSHPTAKNRMIFVKGKLHILPSSLPELFVRKPPFSKPLAAALLHDIKAKKKVLDDESIYSFVERRLGWELAEYAISPMICGICAGNAKEISVKFLAKSLFEFEQAHGSITKGLLVTAWRNRKKLWSRADESKLDPGSLAHKAKQERWSVWSLEGGLEVLPQTILKSIKSHGTKIKMNATCSQILFNSEGAALTIGDKNVQAKTVISTVPAQRLAPLLVQHPFLTEELGKIPCVTVAVVNVAFKGNVLNHNAFGFLVPPSEERPILGVIFDTCSFPQNGFTVLTVMMGGHWFESRLGKAPSSDSIFRTAISEIRSILNISDEPYDYCVSVLKDCIPQYVVGHQNRVQKIREYILKNKLPLLLAGSSYDGVGVNDVIFSAKQAAEQAAIT</sequence>
<dbReference type="FunFam" id="3.50.50.60:FF:000193">
    <property type="entry name" value="Protoporphyrinogen oxidase"/>
    <property type="match status" value="1"/>
</dbReference>
<evidence type="ECO:0000256" key="11">
    <source>
        <dbReference type="RuleBase" id="RU367069"/>
    </source>
</evidence>
<accession>A0AAE1L5P4</accession>
<comment type="similarity">
    <text evidence="3 11">Belongs to the protoporphyrinogen/coproporphyrinogen oxidase family. Protoporphyrinogen oxidase subfamily.</text>
</comment>
<keyword evidence="14" id="KW-1185">Reference proteome</keyword>
<keyword evidence="8 11" id="KW-0350">Heme biosynthesis</keyword>
<evidence type="ECO:0000256" key="9">
    <source>
        <dbReference type="ARBA" id="ARBA00023244"/>
    </source>
</evidence>
<dbReference type="InterPro" id="IPR004572">
    <property type="entry name" value="Protoporphyrinogen_oxidase"/>
</dbReference>
<dbReference type="EMBL" id="JAHWGI010000026">
    <property type="protein sequence ID" value="KAK3907836.1"/>
    <property type="molecule type" value="Genomic_DNA"/>
</dbReference>
<reference evidence="13" key="1">
    <citation type="submission" date="2021-07" db="EMBL/GenBank/DDBJ databases">
        <authorList>
            <person name="Catto M.A."/>
            <person name="Jacobson A."/>
            <person name="Kennedy G."/>
            <person name="Labadie P."/>
            <person name="Hunt B.G."/>
            <person name="Srinivasan R."/>
        </authorList>
    </citation>
    <scope>NUCLEOTIDE SEQUENCE</scope>
    <source>
        <strain evidence="13">PL_HMW_Pooled</strain>
        <tissue evidence="13">Head</tissue>
    </source>
</reference>
<comment type="pathway">
    <text evidence="2 11">Porphyrin-containing compound metabolism; protoporphyrin-IX biosynthesis; protoporphyrin-IX from protoporphyrinogen-IX: step 1/1.</text>
</comment>
<evidence type="ECO:0000259" key="12">
    <source>
        <dbReference type="Pfam" id="PF01593"/>
    </source>
</evidence>
<dbReference type="GO" id="GO:0006782">
    <property type="term" value="P:protoporphyrinogen IX biosynthetic process"/>
    <property type="evidence" value="ECO:0007669"/>
    <property type="project" value="UniProtKB-UniRule"/>
</dbReference>
<dbReference type="EC" id="1.3.3.4" evidence="4 11"/>
<proteinExistence type="inferred from homology"/>
<dbReference type="InterPro" id="IPR036188">
    <property type="entry name" value="FAD/NAD-bd_sf"/>
</dbReference>
<dbReference type="PANTHER" id="PTHR42923">
    <property type="entry name" value="PROTOPORPHYRINOGEN OXIDASE"/>
    <property type="match status" value="1"/>
</dbReference>
<keyword evidence="7 11" id="KW-0560">Oxidoreductase</keyword>
<dbReference type="NCBIfam" id="TIGR00562">
    <property type="entry name" value="proto_IX_ox"/>
    <property type="match status" value="1"/>
</dbReference>
<gene>
    <name evidence="13" type="ORF">KUF71_018472</name>
</gene>
<evidence type="ECO:0000313" key="13">
    <source>
        <dbReference type="EMBL" id="KAK3907836.1"/>
    </source>
</evidence>
<dbReference type="GO" id="GO:0005743">
    <property type="term" value="C:mitochondrial inner membrane"/>
    <property type="evidence" value="ECO:0007669"/>
    <property type="project" value="UniProtKB-SubCell"/>
</dbReference>
<evidence type="ECO:0000256" key="8">
    <source>
        <dbReference type="ARBA" id="ARBA00023133"/>
    </source>
</evidence>
<dbReference type="Proteomes" id="UP001219518">
    <property type="component" value="Unassembled WGS sequence"/>
</dbReference>
<dbReference type="PANTHER" id="PTHR42923:SF3">
    <property type="entry name" value="PROTOPORPHYRINOGEN OXIDASE"/>
    <property type="match status" value="1"/>
</dbReference>
<keyword evidence="6 11" id="KW-0274">FAD</keyword>
<dbReference type="InterPro" id="IPR002937">
    <property type="entry name" value="Amino_oxidase"/>
</dbReference>
<evidence type="ECO:0000256" key="4">
    <source>
        <dbReference type="ARBA" id="ARBA00012867"/>
    </source>
</evidence>
<keyword evidence="5 11" id="KW-0285">Flavoprotein</keyword>
<organism evidence="13 14">
    <name type="scientific">Frankliniella fusca</name>
    <dbReference type="NCBI Taxonomy" id="407009"/>
    <lineage>
        <taxon>Eukaryota</taxon>
        <taxon>Metazoa</taxon>
        <taxon>Ecdysozoa</taxon>
        <taxon>Arthropoda</taxon>
        <taxon>Hexapoda</taxon>
        <taxon>Insecta</taxon>
        <taxon>Pterygota</taxon>
        <taxon>Neoptera</taxon>
        <taxon>Paraneoptera</taxon>
        <taxon>Thysanoptera</taxon>
        <taxon>Terebrantia</taxon>
        <taxon>Thripoidea</taxon>
        <taxon>Thripidae</taxon>
        <taxon>Frankliniella</taxon>
    </lineage>
</organism>
<evidence type="ECO:0000313" key="14">
    <source>
        <dbReference type="Proteomes" id="UP001219518"/>
    </source>
</evidence>
<dbReference type="AlphaFoldDB" id="A0AAE1L5P4"/>
<comment type="subcellular location">
    <subcellularLocation>
        <location evidence="11">Mitochondrion inner membrane</location>
    </subcellularLocation>
</comment>
<dbReference type="SUPFAM" id="SSF51905">
    <property type="entry name" value="FAD/NAD(P)-binding domain"/>
    <property type="match status" value="1"/>
</dbReference>
<dbReference type="InterPro" id="IPR050464">
    <property type="entry name" value="Zeta_carotene_desat/Oxidored"/>
</dbReference>
<comment type="caution">
    <text evidence="13">The sequence shown here is derived from an EMBL/GenBank/DDBJ whole genome shotgun (WGS) entry which is preliminary data.</text>
</comment>
<evidence type="ECO:0000256" key="6">
    <source>
        <dbReference type="ARBA" id="ARBA00022827"/>
    </source>
</evidence>
<evidence type="ECO:0000256" key="1">
    <source>
        <dbReference type="ARBA" id="ARBA00002600"/>
    </source>
</evidence>
<name>A0AAE1L5P4_9NEOP</name>
<feature type="domain" description="Amine oxidase" evidence="12">
    <location>
        <begin position="9"/>
        <end position="469"/>
    </location>
</feature>
<comment type="function">
    <text evidence="1 11">Catalyzes the 6-electron oxidation of protoporphyrinogen-IX to form protoporphyrin-IX.</text>
</comment>
<evidence type="ECO:0000256" key="2">
    <source>
        <dbReference type="ARBA" id="ARBA00005073"/>
    </source>
</evidence>
<comment type="catalytic activity">
    <reaction evidence="10 11">
        <text>protoporphyrinogen IX + 3 O2 = protoporphyrin IX + 3 H2O2</text>
        <dbReference type="Rhea" id="RHEA:25576"/>
        <dbReference type="ChEBI" id="CHEBI:15379"/>
        <dbReference type="ChEBI" id="CHEBI:16240"/>
        <dbReference type="ChEBI" id="CHEBI:57306"/>
        <dbReference type="ChEBI" id="CHEBI:57307"/>
        <dbReference type="EC" id="1.3.3.4"/>
    </reaction>
</comment>
<keyword evidence="9 11" id="KW-0627">Porphyrin biosynthesis</keyword>
<evidence type="ECO:0000256" key="10">
    <source>
        <dbReference type="ARBA" id="ARBA00047554"/>
    </source>
</evidence>
<protein>
    <recommendedName>
        <fullName evidence="4 11">Protoporphyrinogen oxidase</fullName>
        <ecNumber evidence="4 11">1.3.3.4</ecNumber>
    </recommendedName>
</protein>
<reference evidence="13" key="2">
    <citation type="journal article" date="2023" name="BMC Genomics">
        <title>Pest status, molecular evolution, and epigenetic factors derived from the genome assembly of Frankliniella fusca, a thysanopteran phytovirus vector.</title>
        <authorList>
            <person name="Catto M.A."/>
            <person name="Labadie P.E."/>
            <person name="Jacobson A.L."/>
            <person name="Kennedy G.G."/>
            <person name="Srinivasan R."/>
            <person name="Hunt B.G."/>
        </authorList>
    </citation>
    <scope>NUCLEOTIDE SEQUENCE</scope>
    <source>
        <strain evidence="13">PL_HMW_Pooled</strain>
    </source>
</reference>
<evidence type="ECO:0000256" key="3">
    <source>
        <dbReference type="ARBA" id="ARBA00010551"/>
    </source>
</evidence>
<comment type="cofactor">
    <cofactor evidence="11">
        <name>FAD</name>
        <dbReference type="ChEBI" id="CHEBI:57692"/>
    </cofactor>
    <text evidence="11">Binds 1 FAD per subunit.</text>
</comment>
<dbReference type="Pfam" id="PF01593">
    <property type="entry name" value="Amino_oxidase"/>
    <property type="match status" value="1"/>
</dbReference>
<dbReference type="Gene3D" id="3.50.50.60">
    <property type="entry name" value="FAD/NAD(P)-binding domain"/>
    <property type="match status" value="1"/>
</dbReference>